<organism evidence="1 2">
    <name type="scientific">Candidatus Magnetoglobus multicellularis str. Araruama</name>
    <dbReference type="NCBI Taxonomy" id="890399"/>
    <lineage>
        <taxon>Bacteria</taxon>
        <taxon>Pseudomonadati</taxon>
        <taxon>Thermodesulfobacteriota</taxon>
        <taxon>Desulfobacteria</taxon>
        <taxon>Desulfobacterales</taxon>
        <taxon>Desulfobacteraceae</taxon>
        <taxon>Candidatus Magnetoglobus</taxon>
    </lineage>
</organism>
<proteinExistence type="predicted"/>
<dbReference type="EMBL" id="ATBP01000739">
    <property type="protein sequence ID" value="ETR69097.1"/>
    <property type="molecule type" value="Genomic_DNA"/>
</dbReference>
<accession>A0A1V1P2K8</accession>
<sequence length="148" mass="15359">MSEAGSGAILSGAGASTTFNNDTNVLAVLGDNSTIIVDAIDVWSNHNQQMDSKVDAKSFGLLAGTGGWIKNTITGSANVDIGANTSVTANQLFLSAKNVFDKDKYASENNLYSGSASIAGLTELSSTTTIGKKIILMSQLFPLEKALH</sequence>
<comment type="caution">
    <text evidence="1">The sequence shown here is derived from an EMBL/GenBank/DDBJ whole genome shotgun (WGS) entry which is preliminary data.</text>
</comment>
<reference evidence="2" key="1">
    <citation type="submission" date="2012-11" db="EMBL/GenBank/DDBJ databases">
        <authorList>
            <person name="Lucero-Rivera Y.E."/>
            <person name="Tovar-Ramirez D."/>
        </authorList>
    </citation>
    <scope>NUCLEOTIDE SEQUENCE [LARGE SCALE GENOMIC DNA]</scope>
    <source>
        <strain evidence="2">Araruama</strain>
    </source>
</reference>
<gene>
    <name evidence="1" type="ORF">OMM_09895</name>
</gene>
<dbReference type="AlphaFoldDB" id="A0A1V1P2K8"/>
<protein>
    <submittedName>
        <fullName evidence="1">Uncharacterized protein</fullName>
    </submittedName>
</protein>
<dbReference type="Proteomes" id="UP000189670">
    <property type="component" value="Unassembled WGS sequence"/>
</dbReference>
<evidence type="ECO:0000313" key="2">
    <source>
        <dbReference type="Proteomes" id="UP000189670"/>
    </source>
</evidence>
<name>A0A1V1P2K8_9BACT</name>
<evidence type="ECO:0000313" key="1">
    <source>
        <dbReference type="EMBL" id="ETR69097.1"/>
    </source>
</evidence>